<dbReference type="STRING" id="1216006.VA7868_02935"/>
<dbReference type="EMBL" id="FQXZ01000032">
    <property type="protein sequence ID" value="SHI25355.1"/>
    <property type="molecule type" value="Genomic_DNA"/>
</dbReference>
<accession>A0A1M5ZLW7</accession>
<name>A0A1M5ZLW7_9VIBR</name>
<gene>
    <name evidence="1" type="ORF">VA7868_02935</name>
</gene>
<reference evidence="1 2" key="1">
    <citation type="submission" date="2016-11" db="EMBL/GenBank/DDBJ databases">
        <authorList>
            <person name="Jaros S."/>
            <person name="Januszkiewicz K."/>
            <person name="Wedrychowicz H."/>
        </authorList>
    </citation>
    <scope>NUCLEOTIDE SEQUENCE [LARGE SCALE GENOMIC DNA]</scope>
    <source>
        <strain evidence="1 2">CECT 7868</strain>
    </source>
</reference>
<evidence type="ECO:0000313" key="2">
    <source>
        <dbReference type="Proteomes" id="UP000184608"/>
    </source>
</evidence>
<evidence type="ECO:0000313" key="1">
    <source>
        <dbReference type="EMBL" id="SHI25355.1"/>
    </source>
</evidence>
<proteinExistence type="predicted"/>
<protein>
    <submittedName>
        <fullName evidence="1">Uncharacterized protein</fullName>
    </submittedName>
</protein>
<dbReference type="AlphaFoldDB" id="A0A1M5ZLW7"/>
<dbReference type="Proteomes" id="UP000184608">
    <property type="component" value="Unassembled WGS sequence"/>
</dbReference>
<organism evidence="1 2">
    <name type="scientific">Vibrio aerogenes CECT 7868</name>
    <dbReference type="NCBI Taxonomy" id="1216006"/>
    <lineage>
        <taxon>Bacteria</taxon>
        <taxon>Pseudomonadati</taxon>
        <taxon>Pseudomonadota</taxon>
        <taxon>Gammaproteobacteria</taxon>
        <taxon>Vibrionales</taxon>
        <taxon>Vibrionaceae</taxon>
        <taxon>Vibrio</taxon>
    </lineage>
</organism>
<sequence length="38" mass="3794">MKLTGKNIAIVGIIAAVVAAGVVWASNNVDAVEDVIGD</sequence>
<keyword evidence="2" id="KW-1185">Reference proteome</keyword>